<dbReference type="SMART" id="SM00333">
    <property type="entry name" value="TUDOR"/>
    <property type="match status" value="1"/>
</dbReference>
<keyword evidence="4" id="KW-1185">Reference proteome</keyword>
<dbReference type="WBParaSite" id="HNAJ_0000065801-mRNA-1">
    <property type="protein sequence ID" value="HNAJ_0000065801-mRNA-1"/>
    <property type="gene ID" value="HNAJ_0000065801"/>
</dbReference>
<dbReference type="PANTHER" id="PTHR15321:SF3">
    <property type="entry name" value="TP53-BINDING PROTEIN 1"/>
    <property type="match status" value="1"/>
</dbReference>
<dbReference type="PANTHER" id="PTHR15321">
    <property type="entry name" value="TUMOR SUPPRESSOR P53-BINDING PROTEIN 1"/>
    <property type="match status" value="1"/>
</dbReference>
<dbReference type="GO" id="GO:0000077">
    <property type="term" value="P:DNA damage checkpoint signaling"/>
    <property type="evidence" value="ECO:0007669"/>
    <property type="project" value="TreeGrafter"/>
</dbReference>
<organism evidence="5">
    <name type="scientific">Rodentolepis nana</name>
    <name type="common">Dwarf tapeworm</name>
    <name type="synonym">Hymenolepis nana</name>
    <dbReference type="NCBI Taxonomy" id="102285"/>
    <lineage>
        <taxon>Eukaryota</taxon>
        <taxon>Metazoa</taxon>
        <taxon>Spiralia</taxon>
        <taxon>Lophotrochozoa</taxon>
        <taxon>Platyhelminthes</taxon>
        <taxon>Cestoda</taxon>
        <taxon>Eucestoda</taxon>
        <taxon>Cyclophyllidea</taxon>
        <taxon>Hymenolepididae</taxon>
        <taxon>Rodentolepis</taxon>
    </lineage>
</organism>
<dbReference type="STRING" id="102285.A0A0R3T1B7"/>
<gene>
    <name evidence="3" type="ORF">HNAJ_LOCUS658</name>
</gene>
<sequence>MTTKAFFIRTCANTYAVSPAETSTDDFANTNNKSSDASNVLYNQEPISPGGFAELDAYSKNVETSVREKPSTPRRLTSRRETSNVVKEEKIIDEKEGGNQTAEATPMSKLRSNSRKTAPATSVDDSPWNLGMLVYAKWWNSNKFYAGRIAKSLGNGKFQIEFEDNSVAEVTARNVILAELLPVETEVLVDINGTSDFEPGYVVTGHAVDAAPPSYIIKKIESGEVNQVPRSLVAIHLAKLKKLLANEQVFSIIKWPSLGDRTRQVSAAAKGARRTKRANKRKTNSRERLREEASTALPTKTMKRSVTMCSKKRTSKHQTQRNTLRSGSIKREDSQMWLTGRRIVTRASRASILLERRRVSLASPTLEKRRKISKTITTPEESISASASPPKIQVNAGGGLSNSRFSLESVEDSSVVGLGVETFRGMCQRYNIPTPPPDLFSNWAFAMTSGVNSAHSNPFYLDSIDPIAKDQLLISQNAFFLQMLISAGGGRNIGEDWGEISPNGCLVEKDSTTGRHVALIAPAACRNVRYLQALATLGRVPQVHRVWILDACLISSGRSPIVTPSEVVTKISKMNLKTSDLPMALLRHSFRGLFELPRGFDKISNTLVPPTIFSQIFAQTETLSPPKTLLELGGFKFANIVAIITNDSTKFGNGWLSILRYTLFNKKSTELPVILSPTESLNELQKLKASPASSILGYDLKIVLADQDRIPGPTIAEIQSMGFVVVNKEFMIQSLINGKMLNLKYATAWRNQ</sequence>
<feature type="compositionally biased region" description="Basic residues" evidence="1">
    <location>
        <begin position="271"/>
        <end position="283"/>
    </location>
</feature>
<name>A0A0R3T1B7_RODNA</name>
<feature type="region of interest" description="Disordered" evidence="1">
    <location>
        <begin position="266"/>
        <end position="328"/>
    </location>
</feature>
<dbReference type="Pfam" id="PF09038">
    <property type="entry name" value="53-BP1_Tudor"/>
    <property type="match status" value="1"/>
</dbReference>
<dbReference type="GO" id="GO:0005634">
    <property type="term" value="C:nucleus"/>
    <property type="evidence" value="ECO:0007669"/>
    <property type="project" value="TreeGrafter"/>
</dbReference>
<feature type="region of interest" description="Disordered" evidence="1">
    <location>
        <begin position="370"/>
        <end position="390"/>
    </location>
</feature>
<reference evidence="3 4" key="2">
    <citation type="submission" date="2018-11" db="EMBL/GenBank/DDBJ databases">
        <authorList>
            <consortium name="Pathogen Informatics"/>
        </authorList>
    </citation>
    <scope>NUCLEOTIDE SEQUENCE [LARGE SCALE GENOMIC DNA]</scope>
</reference>
<evidence type="ECO:0000256" key="1">
    <source>
        <dbReference type="SAM" id="MobiDB-lite"/>
    </source>
</evidence>
<evidence type="ECO:0000313" key="3">
    <source>
        <dbReference type="EMBL" id="VDN96517.1"/>
    </source>
</evidence>
<dbReference type="InterPro" id="IPR002999">
    <property type="entry name" value="Tudor"/>
</dbReference>
<feature type="compositionally biased region" description="Low complexity" evidence="1">
    <location>
        <begin position="379"/>
        <end position="390"/>
    </location>
</feature>
<feature type="compositionally biased region" description="Basic and acidic residues" evidence="1">
    <location>
        <begin position="78"/>
        <end position="97"/>
    </location>
</feature>
<dbReference type="EMBL" id="UZAE01000199">
    <property type="protein sequence ID" value="VDN96517.1"/>
    <property type="molecule type" value="Genomic_DNA"/>
</dbReference>
<feature type="compositionally biased region" description="Basic and acidic residues" evidence="1">
    <location>
        <begin position="284"/>
        <end position="293"/>
    </location>
</feature>
<feature type="domain" description="Tudor" evidence="2">
    <location>
        <begin position="126"/>
        <end position="184"/>
    </location>
</feature>
<dbReference type="InterPro" id="IPR047252">
    <property type="entry name" value="TP53BP1-like"/>
</dbReference>
<accession>A0A0R3T1B7</accession>
<dbReference type="SUPFAM" id="SSF63748">
    <property type="entry name" value="Tudor/PWWP/MBT"/>
    <property type="match status" value="1"/>
</dbReference>
<dbReference type="OrthoDB" id="6276287at2759"/>
<dbReference type="InterPro" id="IPR015125">
    <property type="entry name" value="53-BP1_Tudor"/>
</dbReference>
<feature type="region of interest" description="Disordered" evidence="1">
    <location>
        <begin position="22"/>
        <end position="45"/>
    </location>
</feature>
<evidence type="ECO:0000313" key="5">
    <source>
        <dbReference type="WBParaSite" id="HNAJ_0000065801-mRNA-1"/>
    </source>
</evidence>
<evidence type="ECO:0000313" key="4">
    <source>
        <dbReference type="Proteomes" id="UP000278807"/>
    </source>
</evidence>
<dbReference type="GO" id="GO:0045944">
    <property type="term" value="P:positive regulation of transcription by RNA polymerase II"/>
    <property type="evidence" value="ECO:0007669"/>
    <property type="project" value="TreeGrafter"/>
</dbReference>
<feature type="region of interest" description="Disordered" evidence="1">
    <location>
        <begin position="63"/>
        <end position="123"/>
    </location>
</feature>
<dbReference type="Gene3D" id="3.40.50.10190">
    <property type="entry name" value="BRCT domain"/>
    <property type="match status" value="1"/>
</dbReference>
<dbReference type="InterPro" id="IPR036420">
    <property type="entry name" value="BRCT_dom_sf"/>
</dbReference>
<proteinExistence type="predicted"/>
<dbReference type="Proteomes" id="UP000278807">
    <property type="component" value="Unassembled WGS sequence"/>
</dbReference>
<feature type="compositionally biased region" description="Basic residues" evidence="1">
    <location>
        <begin position="310"/>
        <end position="319"/>
    </location>
</feature>
<evidence type="ECO:0000259" key="2">
    <source>
        <dbReference type="SMART" id="SM00333"/>
    </source>
</evidence>
<dbReference type="GO" id="GO:0042393">
    <property type="term" value="F:histone binding"/>
    <property type="evidence" value="ECO:0007669"/>
    <property type="project" value="TreeGrafter"/>
</dbReference>
<dbReference type="Gene3D" id="2.30.30.140">
    <property type="match status" value="1"/>
</dbReference>
<reference evidence="5" key="1">
    <citation type="submission" date="2017-02" db="UniProtKB">
        <authorList>
            <consortium name="WormBaseParasite"/>
        </authorList>
    </citation>
    <scope>IDENTIFICATION</scope>
</reference>
<dbReference type="CDD" id="cd20383">
    <property type="entry name" value="Tudor_53BP1"/>
    <property type="match status" value="1"/>
</dbReference>
<dbReference type="AlphaFoldDB" id="A0A0R3T1B7"/>
<protein>
    <submittedName>
        <fullName evidence="5">Tudor domain-containing protein</fullName>
    </submittedName>
</protein>